<evidence type="ECO:0000313" key="2">
    <source>
        <dbReference type="Proteomes" id="UP000324800"/>
    </source>
</evidence>
<dbReference type="Proteomes" id="UP000324800">
    <property type="component" value="Unassembled WGS sequence"/>
</dbReference>
<proteinExistence type="predicted"/>
<evidence type="ECO:0000313" key="1">
    <source>
        <dbReference type="EMBL" id="KAA6355632.1"/>
    </source>
</evidence>
<organism evidence="1 2">
    <name type="scientific">Streblomastix strix</name>
    <dbReference type="NCBI Taxonomy" id="222440"/>
    <lineage>
        <taxon>Eukaryota</taxon>
        <taxon>Metamonada</taxon>
        <taxon>Preaxostyla</taxon>
        <taxon>Oxymonadida</taxon>
        <taxon>Streblomastigidae</taxon>
        <taxon>Streblomastix</taxon>
    </lineage>
</organism>
<gene>
    <name evidence="1" type="ORF">EZS28_048841</name>
</gene>
<dbReference type="EMBL" id="SNRW01034304">
    <property type="protein sequence ID" value="KAA6355632.1"/>
    <property type="molecule type" value="Genomic_DNA"/>
</dbReference>
<dbReference type="AlphaFoldDB" id="A0A5J4TCH1"/>
<protein>
    <submittedName>
        <fullName evidence="1">Uncharacterized protein</fullName>
    </submittedName>
</protein>
<reference evidence="1 2" key="1">
    <citation type="submission" date="2019-03" db="EMBL/GenBank/DDBJ databases">
        <title>Single cell metagenomics reveals metabolic interactions within the superorganism composed of flagellate Streblomastix strix and complex community of Bacteroidetes bacteria on its surface.</title>
        <authorList>
            <person name="Treitli S.C."/>
            <person name="Kolisko M."/>
            <person name="Husnik F."/>
            <person name="Keeling P."/>
            <person name="Hampl V."/>
        </authorList>
    </citation>
    <scope>NUCLEOTIDE SEQUENCE [LARGE SCALE GENOMIC DNA]</scope>
    <source>
        <strain evidence="1">ST1C</strain>
    </source>
</reference>
<name>A0A5J4TCH1_9EUKA</name>
<comment type="caution">
    <text evidence="1">The sequence shown here is derived from an EMBL/GenBank/DDBJ whole genome shotgun (WGS) entry which is preliminary data.</text>
</comment>
<sequence length="113" mass="12814">NGNEIMTLNTETNLIDTDSNQYERVLGRTLCIIDECVFAGIIYDGPGADIMYAISENMDEKLSNLPQMFGWGNNEDYEVSIENGLEHKNAVTKLIVERVLFQIQYQEFGMLLA</sequence>
<feature type="non-terminal residue" evidence="1">
    <location>
        <position position="1"/>
    </location>
</feature>
<accession>A0A5J4TCH1</accession>